<gene>
    <name evidence="1" type="ORF">S01H1_55655</name>
</gene>
<feature type="non-terminal residue" evidence="1">
    <location>
        <position position="1"/>
    </location>
</feature>
<evidence type="ECO:0000313" key="1">
    <source>
        <dbReference type="EMBL" id="GAG26700.1"/>
    </source>
</evidence>
<accession>X0W7Y4</accession>
<dbReference type="AlphaFoldDB" id="X0W7Y4"/>
<proteinExistence type="predicted"/>
<name>X0W7Y4_9ZZZZ</name>
<comment type="caution">
    <text evidence="1">The sequence shown here is derived from an EMBL/GenBank/DDBJ whole genome shotgun (WGS) entry which is preliminary data.</text>
</comment>
<dbReference type="EMBL" id="BARS01036189">
    <property type="protein sequence ID" value="GAG26700.1"/>
    <property type="molecule type" value="Genomic_DNA"/>
</dbReference>
<protein>
    <submittedName>
        <fullName evidence="1">Uncharacterized protein</fullName>
    </submittedName>
</protein>
<reference evidence="1" key="1">
    <citation type="journal article" date="2014" name="Front. Microbiol.">
        <title>High frequency of phylogenetically diverse reductive dehalogenase-homologous genes in deep subseafloor sedimentary metagenomes.</title>
        <authorList>
            <person name="Kawai M."/>
            <person name="Futagami T."/>
            <person name="Toyoda A."/>
            <person name="Takaki Y."/>
            <person name="Nishi S."/>
            <person name="Hori S."/>
            <person name="Arai W."/>
            <person name="Tsubouchi T."/>
            <person name="Morono Y."/>
            <person name="Uchiyama I."/>
            <person name="Ito T."/>
            <person name="Fujiyama A."/>
            <person name="Inagaki F."/>
            <person name="Takami H."/>
        </authorList>
    </citation>
    <scope>NUCLEOTIDE SEQUENCE</scope>
    <source>
        <strain evidence="1">Expedition CK06-06</strain>
    </source>
</reference>
<organism evidence="1">
    <name type="scientific">marine sediment metagenome</name>
    <dbReference type="NCBI Taxonomy" id="412755"/>
    <lineage>
        <taxon>unclassified sequences</taxon>
        <taxon>metagenomes</taxon>
        <taxon>ecological metagenomes</taxon>
    </lineage>
</organism>
<sequence length="68" mass="8164">VRTYYRGKKKETDILDTIYLHFQMRAASIPKKTKFSEIEIAESSEFGKQVKKERENYFRGRREIASIF</sequence>